<dbReference type="Proteomes" id="UP000029585">
    <property type="component" value="Unassembled WGS sequence"/>
</dbReference>
<sequence length="126" mass="14304">MKRLWIAALLLAALFGATLCNNLYLRGFTGALNALLEQAEARAETGDWEEARVLTEQALTQWQSRDSYLHILLRHSDTDQIYTGFQEVLEFLTCQEAGEYSAANARLMTQISLLYEAEQFTLKNVL</sequence>
<comment type="caution">
    <text evidence="1">The sequence shown here is derived from an EMBL/GenBank/DDBJ whole genome shotgun (WGS) entry which is preliminary data.</text>
</comment>
<evidence type="ECO:0000313" key="1">
    <source>
        <dbReference type="EMBL" id="KGF52806.1"/>
    </source>
</evidence>
<keyword evidence="2" id="KW-1185">Reference proteome</keyword>
<dbReference type="eggNOG" id="ENOG5032RPH">
    <property type="taxonomic scope" value="Bacteria"/>
</dbReference>
<evidence type="ECO:0008006" key="3">
    <source>
        <dbReference type="Google" id="ProtNLM"/>
    </source>
</evidence>
<dbReference type="InterPro" id="IPR025373">
    <property type="entry name" value="DUF4363"/>
</dbReference>
<dbReference type="PATRIC" id="fig|742738.3.peg.4038"/>
<dbReference type="AlphaFoldDB" id="A0A096B1L7"/>
<dbReference type="GeneID" id="63974228"/>
<name>A0A096B1L7_FLAPL</name>
<proteinExistence type="predicted"/>
<dbReference type="HOGENOM" id="CLU_156635_0_0_9"/>
<dbReference type="RefSeq" id="WP_007490705.1">
    <property type="nucleotide sequence ID" value="NZ_KN174168.1"/>
</dbReference>
<organism evidence="1 2">
    <name type="scientific">Flavonifractor plautii 1_3_50AFAA</name>
    <dbReference type="NCBI Taxonomy" id="742738"/>
    <lineage>
        <taxon>Bacteria</taxon>
        <taxon>Bacillati</taxon>
        <taxon>Bacillota</taxon>
        <taxon>Clostridia</taxon>
        <taxon>Eubacteriales</taxon>
        <taxon>Oscillospiraceae</taxon>
        <taxon>Flavonifractor</taxon>
    </lineage>
</organism>
<accession>A0A096B1L7</accession>
<reference evidence="1 2" key="1">
    <citation type="submission" date="2011-08" db="EMBL/GenBank/DDBJ databases">
        <title>The Genome Sequence of Clostridium orbiscindens 1_3_50AFAA.</title>
        <authorList>
            <consortium name="The Broad Institute Genome Sequencing Platform"/>
            <person name="Earl A."/>
            <person name="Ward D."/>
            <person name="Feldgarden M."/>
            <person name="Gevers D."/>
            <person name="Daigneault M."/>
            <person name="Strauss J."/>
            <person name="Allen-Vercoe E."/>
            <person name="Young S.K."/>
            <person name="Zeng Q."/>
            <person name="Gargeya S."/>
            <person name="Fitzgerald M."/>
            <person name="Haas B."/>
            <person name="Abouelleil A."/>
            <person name="Alvarado L."/>
            <person name="Arachchi H.M."/>
            <person name="Berlin A."/>
            <person name="Brown A."/>
            <person name="Chapman S.B."/>
            <person name="Chen Z."/>
            <person name="Dunbar C."/>
            <person name="Freedman E."/>
            <person name="Gearin G."/>
            <person name="Gellesch M."/>
            <person name="Goldberg J."/>
            <person name="Griggs A."/>
            <person name="Gujja S."/>
            <person name="Heiman D."/>
            <person name="Howarth C."/>
            <person name="Larson L."/>
            <person name="Lui A."/>
            <person name="MacDonald P.J.P."/>
            <person name="Montmayeur A."/>
            <person name="Murphy C."/>
            <person name="Neiman D."/>
            <person name="Pearson M."/>
            <person name="Priest M."/>
            <person name="Roberts A."/>
            <person name="Saif S."/>
            <person name="Shea T."/>
            <person name="Shenoy N."/>
            <person name="Sisk P."/>
            <person name="Stolte C."/>
            <person name="Sykes S."/>
            <person name="Wortman J."/>
            <person name="Nusbaum C."/>
            <person name="Birren B."/>
        </authorList>
    </citation>
    <scope>NUCLEOTIDE SEQUENCE [LARGE SCALE GENOMIC DNA]</scope>
    <source>
        <strain evidence="1 2">1_3_50AFAA</strain>
    </source>
</reference>
<evidence type="ECO:0000313" key="2">
    <source>
        <dbReference type="Proteomes" id="UP000029585"/>
    </source>
</evidence>
<protein>
    <recommendedName>
        <fullName evidence="3">DUF4363 domain-containing protein</fullName>
    </recommendedName>
</protein>
<dbReference type="EMBL" id="ADLO01000120">
    <property type="protein sequence ID" value="KGF52806.1"/>
    <property type="molecule type" value="Genomic_DNA"/>
</dbReference>
<gene>
    <name evidence="1" type="ORF">HMPREF9460_03923</name>
</gene>
<dbReference type="Pfam" id="PF14276">
    <property type="entry name" value="DUF4363"/>
    <property type="match status" value="1"/>
</dbReference>